<dbReference type="Pfam" id="PF02261">
    <property type="entry name" value="Asp_decarbox"/>
    <property type="match status" value="1"/>
</dbReference>
<evidence type="ECO:0000256" key="2">
    <source>
        <dbReference type="ARBA" id="ARBA00022655"/>
    </source>
</evidence>
<dbReference type="CDD" id="cd06919">
    <property type="entry name" value="Asp_decarbox"/>
    <property type="match status" value="1"/>
</dbReference>
<evidence type="ECO:0000256" key="12">
    <source>
        <dbReference type="PIRSR" id="PIRSR006246-3"/>
    </source>
</evidence>
<comment type="caution">
    <text evidence="14">The sequence shown here is derived from an EMBL/GenBank/DDBJ whole genome shotgun (WGS) entry which is preliminary data.</text>
</comment>
<keyword evidence="7 9" id="KW-0704">Schiff base</keyword>
<evidence type="ECO:0000256" key="1">
    <source>
        <dbReference type="ARBA" id="ARBA00022490"/>
    </source>
</evidence>
<evidence type="ECO:0000256" key="4">
    <source>
        <dbReference type="ARBA" id="ARBA00022813"/>
    </source>
</evidence>
<evidence type="ECO:0000256" key="13">
    <source>
        <dbReference type="PIRSR" id="PIRSR006246-5"/>
    </source>
</evidence>
<feature type="active site" description="Schiff-base intermediate with substrate; via pyruvic acid" evidence="9 10">
    <location>
        <position position="25"/>
    </location>
</feature>
<keyword evidence="1 9" id="KW-0963">Cytoplasm</keyword>
<comment type="subunit">
    <text evidence="9">Heterooctamer of four alpha and four beta subunits.</text>
</comment>
<comment type="pathway">
    <text evidence="9">Cofactor biosynthesis; (R)-pantothenate biosynthesis; beta-alanine from L-aspartate: step 1/1.</text>
</comment>
<proteinExistence type="inferred from homology"/>
<dbReference type="RefSeq" id="WP_039208150.1">
    <property type="nucleotide sequence ID" value="NZ_JSCE01000136.1"/>
</dbReference>
<name>A0A0B2JZD9_9FIRM</name>
<feature type="chain" id="PRO_5014000131" description="Aspartate 1-decarboxylase alpha chain" evidence="9 13">
    <location>
        <begin position="25"/>
        <end position="130"/>
    </location>
</feature>
<evidence type="ECO:0000256" key="11">
    <source>
        <dbReference type="PIRSR" id="PIRSR006246-2"/>
    </source>
</evidence>
<evidence type="ECO:0000313" key="14">
    <source>
        <dbReference type="EMBL" id="KHM52098.1"/>
    </source>
</evidence>
<dbReference type="InterPro" id="IPR003190">
    <property type="entry name" value="Asp_decarbox"/>
</dbReference>
<keyword evidence="5 9" id="KW-0865">Zymogen</keyword>
<dbReference type="eggNOG" id="COG0853">
    <property type="taxonomic scope" value="Bacteria"/>
</dbReference>
<gene>
    <name evidence="9" type="primary">panD</name>
    <name evidence="14" type="ORF">NZ47_06720</name>
</gene>
<comment type="PTM">
    <text evidence="9 12">Is synthesized initially as an inactive proenzyme, which is activated by self-cleavage at a specific serine bond to produce a beta-subunit with a hydroxyl group at its C-terminus and an alpha-subunit with a pyruvoyl group at its N-terminus.</text>
</comment>
<reference evidence="14 15" key="1">
    <citation type="journal article" date="2013" name="PLoS ONE">
        <title>Identification and characterization of three novel lipases belonging to families II and V from Anaerovibrio lipolyticus 5ST.</title>
        <authorList>
            <person name="Prive F."/>
            <person name="Kaderbhai N.N."/>
            <person name="Girdwood S."/>
            <person name="Worgan H.J."/>
            <person name="Pinloche E."/>
            <person name="Scollan N.D."/>
            <person name="Huws S.A."/>
            <person name="Newbold C.J."/>
        </authorList>
    </citation>
    <scope>NUCLEOTIDE SEQUENCE [LARGE SCALE GENOMIC DNA]</scope>
    <source>
        <strain evidence="14 15">5S</strain>
    </source>
</reference>
<dbReference type="NCBIfam" id="TIGR00223">
    <property type="entry name" value="panD"/>
    <property type="match status" value="1"/>
</dbReference>
<comment type="function">
    <text evidence="9">Catalyzes the pyruvoyl-dependent decarboxylation of aspartate to produce beta-alanine.</text>
</comment>
<dbReference type="PANTHER" id="PTHR21012">
    <property type="entry name" value="ASPARTATE 1-DECARBOXYLASE"/>
    <property type="match status" value="1"/>
</dbReference>
<accession>A0A0B2JZD9</accession>
<dbReference type="AlphaFoldDB" id="A0A0B2JZD9"/>
<dbReference type="UniPathway" id="UPA00028">
    <property type="reaction ID" value="UER00002"/>
</dbReference>
<dbReference type="GO" id="GO:0006523">
    <property type="term" value="P:alanine biosynthetic process"/>
    <property type="evidence" value="ECO:0007669"/>
    <property type="project" value="InterPro"/>
</dbReference>
<evidence type="ECO:0000256" key="6">
    <source>
        <dbReference type="ARBA" id="ARBA00023239"/>
    </source>
</evidence>
<dbReference type="SUPFAM" id="SSF50692">
    <property type="entry name" value="ADC-like"/>
    <property type="match status" value="1"/>
</dbReference>
<feature type="binding site" evidence="9 11">
    <location>
        <begin position="73"/>
        <end position="75"/>
    </location>
    <ligand>
        <name>substrate</name>
    </ligand>
</feature>
<sequence length="130" mass="14437">MMLHMLKSKLHCATVTEANLQYMGSITIDADLMKAAGIYENERVQVVNNNNGSRLETYVISGKAGSGVICLNGSAARWAQPGDVVIIMAYAFMEEKEAVQYRPTVVMLDGDNKVKETRNYECHGELYINN</sequence>
<dbReference type="EMBL" id="JSCE01000136">
    <property type="protein sequence ID" value="KHM52098.1"/>
    <property type="molecule type" value="Genomic_DNA"/>
</dbReference>
<dbReference type="GO" id="GO:0005829">
    <property type="term" value="C:cytosol"/>
    <property type="evidence" value="ECO:0007669"/>
    <property type="project" value="TreeGrafter"/>
</dbReference>
<dbReference type="STRING" id="82374.NZ47_06720"/>
<evidence type="ECO:0000313" key="15">
    <source>
        <dbReference type="Proteomes" id="UP000030993"/>
    </source>
</evidence>
<feature type="chain" id="PRO_5014000128" description="Aspartate 1-decarboxylase beta chain" evidence="9 13">
    <location>
        <begin position="1"/>
        <end position="24"/>
    </location>
</feature>
<evidence type="ECO:0000256" key="8">
    <source>
        <dbReference type="ARBA" id="ARBA00023317"/>
    </source>
</evidence>
<keyword evidence="15" id="KW-1185">Reference proteome</keyword>
<feature type="active site" description="Proton donor" evidence="9 10">
    <location>
        <position position="58"/>
    </location>
</feature>
<dbReference type="PIRSF" id="PIRSF006246">
    <property type="entry name" value="Asp_decarbox"/>
    <property type="match status" value="1"/>
</dbReference>
<feature type="binding site" evidence="9 11">
    <location>
        <position position="57"/>
    </location>
    <ligand>
        <name>substrate</name>
    </ligand>
</feature>
<keyword evidence="2 9" id="KW-0566">Pantothenate biosynthesis</keyword>
<comment type="cofactor">
    <cofactor evidence="9 10">
        <name>pyruvate</name>
        <dbReference type="ChEBI" id="CHEBI:15361"/>
    </cofactor>
    <text evidence="9 10">Binds 1 pyruvoyl group covalently per subunit.</text>
</comment>
<evidence type="ECO:0000256" key="10">
    <source>
        <dbReference type="PIRSR" id="PIRSR006246-1"/>
    </source>
</evidence>
<keyword evidence="8 9" id="KW-0670">Pyruvate</keyword>
<keyword evidence="6 9" id="KW-0456">Lyase</keyword>
<dbReference type="InterPro" id="IPR009010">
    <property type="entry name" value="Asp_de-COase-like_dom_sf"/>
</dbReference>
<evidence type="ECO:0000256" key="5">
    <source>
        <dbReference type="ARBA" id="ARBA00023145"/>
    </source>
</evidence>
<evidence type="ECO:0000256" key="9">
    <source>
        <dbReference type="HAMAP-Rule" id="MF_00446"/>
    </source>
</evidence>
<evidence type="ECO:0000256" key="3">
    <source>
        <dbReference type="ARBA" id="ARBA00022793"/>
    </source>
</evidence>
<comment type="catalytic activity">
    <reaction evidence="9">
        <text>L-aspartate + H(+) = beta-alanine + CO2</text>
        <dbReference type="Rhea" id="RHEA:19497"/>
        <dbReference type="ChEBI" id="CHEBI:15378"/>
        <dbReference type="ChEBI" id="CHEBI:16526"/>
        <dbReference type="ChEBI" id="CHEBI:29991"/>
        <dbReference type="ChEBI" id="CHEBI:57966"/>
        <dbReference type="EC" id="4.1.1.11"/>
    </reaction>
</comment>
<dbReference type="GO" id="GO:0015940">
    <property type="term" value="P:pantothenate biosynthetic process"/>
    <property type="evidence" value="ECO:0007669"/>
    <property type="project" value="UniProtKB-UniRule"/>
</dbReference>
<comment type="similarity">
    <text evidence="9">Belongs to the PanD family.</text>
</comment>
<keyword evidence="3 9" id="KW-0210">Decarboxylase</keyword>
<comment type="subcellular location">
    <subcellularLocation>
        <location evidence="9">Cytoplasm</location>
    </subcellularLocation>
</comment>
<dbReference type="GO" id="GO:0004068">
    <property type="term" value="F:aspartate 1-decarboxylase activity"/>
    <property type="evidence" value="ECO:0007669"/>
    <property type="project" value="UniProtKB-UniRule"/>
</dbReference>
<organism evidence="14 15">
    <name type="scientific">Anaerovibrio lipolyticus</name>
    <dbReference type="NCBI Taxonomy" id="82374"/>
    <lineage>
        <taxon>Bacteria</taxon>
        <taxon>Bacillati</taxon>
        <taxon>Bacillota</taxon>
        <taxon>Negativicutes</taxon>
        <taxon>Selenomonadales</taxon>
        <taxon>Selenomonadaceae</taxon>
        <taxon>Anaerovibrio</taxon>
    </lineage>
</organism>
<dbReference type="Proteomes" id="UP000030993">
    <property type="component" value="Unassembled WGS sequence"/>
</dbReference>
<dbReference type="Gene3D" id="2.40.40.20">
    <property type="match status" value="1"/>
</dbReference>
<feature type="modified residue" description="Pyruvic acid (Ser)" evidence="9 12">
    <location>
        <position position="25"/>
    </location>
</feature>
<keyword evidence="4 9" id="KW-0068">Autocatalytic cleavage</keyword>
<protein>
    <recommendedName>
        <fullName evidence="9">Aspartate 1-decarboxylase</fullName>
        <ecNumber evidence="9">4.1.1.11</ecNumber>
    </recommendedName>
    <alternativeName>
        <fullName evidence="9">Aspartate alpha-decarboxylase</fullName>
    </alternativeName>
    <component>
        <recommendedName>
            <fullName evidence="9">Aspartate 1-decarboxylase beta chain</fullName>
        </recommendedName>
    </component>
    <component>
        <recommendedName>
            <fullName evidence="9">Aspartate 1-decarboxylase alpha chain</fullName>
        </recommendedName>
    </component>
</protein>
<dbReference type="HAMAP" id="MF_00446">
    <property type="entry name" value="PanD"/>
    <property type="match status" value="1"/>
</dbReference>
<dbReference type="PANTHER" id="PTHR21012:SF0">
    <property type="entry name" value="ASPARTATE 1-DECARBOXYLASE"/>
    <property type="match status" value="1"/>
</dbReference>
<dbReference type="EC" id="4.1.1.11" evidence="9"/>
<evidence type="ECO:0000256" key="7">
    <source>
        <dbReference type="ARBA" id="ARBA00023270"/>
    </source>
</evidence>